<dbReference type="PANTHER" id="PTHR44086">
    <property type="entry name" value="THIOSULFATE SULFURTRANSFERASE RDL2, MITOCHONDRIAL-RELATED"/>
    <property type="match status" value="1"/>
</dbReference>
<dbReference type="GO" id="GO:0004792">
    <property type="term" value="F:thiosulfate-cyanide sulfurtransferase activity"/>
    <property type="evidence" value="ECO:0007669"/>
    <property type="project" value="TreeGrafter"/>
</dbReference>
<proteinExistence type="predicted"/>
<sequence length="171" mass="19651">MAFSHLQLTKCVLQKIAFQQVMIVSVKVLPYASQFTSRNIMSTPTLLCNSSLNIPQIKMYDFEKHLKNKTVVIDVREPHELQQIGQIPDTFNIPLGEVDQAFQLPADVFERKYNFSKPAPDQSLVLTCRSGRRSNIACEILTKLGYDNVMNFSEGWLGWEEKLKQQQQQTQ</sequence>
<dbReference type="RefSeq" id="XP_008474889.1">
    <property type="nucleotide sequence ID" value="XM_008476667.3"/>
</dbReference>
<dbReference type="PANTHER" id="PTHR44086:SF10">
    <property type="entry name" value="THIOSULFATE SULFURTRANSFERASE_RHODANESE-LIKE DOMAIN-CONTAINING PROTEIN 3"/>
    <property type="match status" value="1"/>
</dbReference>
<dbReference type="STRING" id="121845.A0A1S3D5K2"/>
<name>A0A1S3D5K2_DIACI</name>
<evidence type="ECO:0000313" key="3">
    <source>
        <dbReference type="RefSeq" id="XP_008474889.1"/>
    </source>
</evidence>
<organism evidence="2 3">
    <name type="scientific">Diaphorina citri</name>
    <name type="common">Asian citrus psyllid</name>
    <dbReference type="NCBI Taxonomy" id="121845"/>
    <lineage>
        <taxon>Eukaryota</taxon>
        <taxon>Metazoa</taxon>
        <taxon>Ecdysozoa</taxon>
        <taxon>Arthropoda</taxon>
        <taxon>Hexapoda</taxon>
        <taxon>Insecta</taxon>
        <taxon>Pterygota</taxon>
        <taxon>Neoptera</taxon>
        <taxon>Paraneoptera</taxon>
        <taxon>Hemiptera</taxon>
        <taxon>Sternorrhyncha</taxon>
        <taxon>Psylloidea</taxon>
        <taxon>Psyllidae</taxon>
        <taxon>Diaphorininae</taxon>
        <taxon>Diaphorina</taxon>
    </lineage>
</organism>
<dbReference type="SMART" id="SM00450">
    <property type="entry name" value="RHOD"/>
    <property type="match status" value="1"/>
</dbReference>
<dbReference type="Proteomes" id="UP000079169">
    <property type="component" value="Unplaced"/>
</dbReference>
<dbReference type="SUPFAM" id="SSF52821">
    <property type="entry name" value="Rhodanese/Cell cycle control phosphatase"/>
    <property type="match status" value="1"/>
</dbReference>
<dbReference type="InterPro" id="IPR036873">
    <property type="entry name" value="Rhodanese-like_dom_sf"/>
</dbReference>
<dbReference type="PaxDb" id="121845-A0A1S3D5K2"/>
<keyword evidence="2" id="KW-1185">Reference proteome</keyword>
<evidence type="ECO:0000313" key="4">
    <source>
        <dbReference type="RefSeq" id="XP_008474895.1"/>
    </source>
</evidence>
<dbReference type="Pfam" id="PF00581">
    <property type="entry name" value="Rhodanese"/>
    <property type="match status" value="1"/>
</dbReference>
<evidence type="ECO:0000259" key="1">
    <source>
        <dbReference type="PROSITE" id="PS50206"/>
    </source>
</evidence>
<protein>
    <submittedName>
        <fullName evidence="3 4">Thiosulfate sulfurtransferase, mitochondrial isoform X1</fullName>
    </submittedName>
</protein>
<dbReference type="AlphaFoldDB" id="A0A1S3D5K2"/>
<dbReference type="GO" id="GO:0005739">
    <property type="term" value="C:mitochondrion"/>
    <property type="evidence" value="ECO:0007669"/>
    <property type="project" value="TreeGrafter"/>
</dbReference>
<dbReference type="PROSITE" id="PS50206">
    <property type="entry name" value="RHODANESE_3"/>
    <property type="match status" value="1"/>
</dbReference>
<accession>A0A1S3D5K2</accession>
<dbReference type="GeneID" id="103511921"/>
<dbReference type="RefSeq" id="XP_008474895.1">
    <property type="nucleotide sequence ID" value="XM_008476673.3"/>
</dbReference>
<feature type="domain" description="Rhodanese" evidence="1">
    <location>
        <begin position="66"/>
        <end position="168"/>
    </location>
</feature>
<gene>
    <name evidence="3 4" type="primary">LOC103511921</name>
</gene>
<evidence type="ECO:0000313" key="2">
    <source>
        <dbReference type="Proteomes" id="UP000079169"/>
    </source>
</evidence>
<dbReference type="KEGG" id="dci:103511921"/>
<dbReference type="Gene3D" id="3.40.250.10">
    <property type="entry name" value="Rhodanese-like domain"/>
    <property type="match status" value="1"/>
</dbReference>
<dbReference type="InterPro" id="IPR001763">
    <property type="entry name" value="Rhodanese-like_dom"/>
</dbReference>
<reference evidence="3 4" key="1">
    <citation type="submission" date="2025-04" db="UniProtKB">
        <authorList>
            <consortium name="RefSeq"/>
        </authorList>
    </citation>
    <scope>IDENTIFICATION</scope>
</reference>